<evidence type="ECO:0000313" key="12">
    <source>
        <dbReference type="EMBL" id="AWM40195.1"/>
    </source>
</evidence>
<dbReference type="EC" id="2.7.13.3" evidence="2"/>
<dbReference type="PANTHER" id="PTHR43065:SF10">
    <property type="entry name" value="PEROXIDE STRESS-ACTIVATED HISTIDINE KINASE MAK3"/>
    <property type="match status" value="1"/>
</dbReference>
<dbReference type="GO" id="GO:0005524">
    <property type="term" value="F:ATP binding"/>
    <property type="evidence" value="ECO:0007669"/>
    <property type="project" value="UniProtKB-KW"/>
</dbReference>
<evidence type="ECO:0000256" key="5">
    <source>
        <dbReference type="ARBA" id="ARBA00022741"/>
    </source>
</evidence>
<dbReference type="InterPro" id="IPR036097">
    <property type="entry name" value="HisK_dim/P_sf"/>
</dbReference>
<dbReference type="SMART" id="SM00388">
    <property type="entry name" value="HisKA"/>
    <property type="match status" value="1"/>
</dbReference>
<dbReference type="InterPro" id="IPR013767">
    <property type="entry name" value="PAS_fold"/>
</dbReference>
<evidence type="ECO:0000256" key="8">
    <source>
        <dbReference type="ARBA" id="ARBA00023012"/>
    </source>
</evidence>
<dbReference type="SUPFAM" id="SSF55785">
    <property type="entry name" value="PYP-like sensor domain (PAS domain)"/>
    <property type="match status" value="1"/>
</dbReference>
<keyword evidence="8" id="KW-0902">Two-component regulatory system</keyword>
<evidence type="ECO:0000256" key="7">
    <source>
        <dbReference type="ARBA" id="ARBA00022840"/>
    </source>
</evidence>
<name>A0A2Z3HB61_9BACT</name>
<dbReference type="GO" id="GO:0000155">
    <property type="term" value="F:phosphorelay sensor kinase activity"/>
    <property type="evidence" value="ECO:0007669"/>
    <property type="project" value="InterPro"/>
</dbReference>
<dbReference type="InterPro" id="IPR003661">
    <property type="entry name" value="HisK_dim/P_dom"/>
</dbReference>
<dbReference type="Pfam" id="PF00512">
    <property type="entry name" value="HisKA"/>
    <property type="match status" value="1"/>
</dbReference>
<dbReference type="RefSeq" id="WP_081471736.1">
    <property type="nucleotide sequence ID" value="NZ_CP025958.1"/>
</dbReference>
<keyword evidence="4" id="KW-0808">Transferase</keyword>
<feature type="coiled-coil region" evidence="9">
    <location>
        <begin position="148"/>
        <end position="209"/>
    </location>
</feature>
<sequence>MSSGAGMLLDPTQTGALYPAGPSARSAARARISLIQLAEILDVAEDAVITTDARRDIVLFNRGATVLFGYTAEEMLGRSIDLLLPERFRARHPEQMEEFARSPAPARLMGARREVFGRRKDGSEFPAEVSISKFGAGAELLFTAIVRDATERKRYEAAQRELEHLRAQAELADAQARAEAQLRETARQREQALAELQAKTEELRATTQQLWQAAKLAGVGELAASIAHELNNPLGTVSLRIEGLLAKTPADDPRRRPLEVVEGEVERMAGLVANLLQFSRAGRDQVSTVDVCEEVSRTVDLVAHHLRKHGVLVEPQFAPGVPHIHADRQHLRQVFLNLFTNAADAMPRGGRLVPRVRAGALPDGRPAVVIEIADTGVGIPAELRDRVFEPFFTTKEEGKGTGLGLAICRRIVQQHHGTLEVESALGAGTTIRITLPTRPDTNVDRLRDAPP</sequence>
<evidence type="ECO:0000313" key="13">
    <source>
        <dbReference type="Proteomes" id="UP000245802"/>
    </source>
</evidence>
<dbReference type="PANTHER" id="PTHR43065">
    <property type="entry name" value="SENSOR HISTIDINE KINASE"/>
    <property type="match status" value="1"/>
</dbReference>
<keyword evidence="3" id="KW-0597">Phosphoprotein</keyword>
<dbReference type="SUPFAM" id="SSF55874">
    <property type="entry name" value="ATPase domain of HSP90 chaperone/DNA topoisomerase II/histidine kinase"/>
    <property type="match status" value="1"/>
</dbReference>
<evidence type="ECO:0000259" key="11">
    <source>
        <dbReference type="PROSITE" id="PS50112"/>
    </source>
</evidence>
<dbReference type="SMART" id="SM00387">
    <property type="entry name" value="HATPase_c"/>
    <property type="match status" value="1"/>
</dbReference>
<evidence type="ECO:0000256" key="3">
    <source>
        <dbReference type="ARBA" id="ARBA00022553"/>
    </source>
</evidence>
<keyword evidence="6" id="KW-0418">Kinase</keyword>
<feature type="domain" description="Histidine kinase" evidence="10">
    <location>
        <begin position="225"/>
        <end position="439"/>
    </location>
</feature>
<dbReference type="SUPFAM" id="SSF47384">
    <property type="entry name" value="Homodimeric domain of signal transducing histidine kinase"/>
    <property type="match status" value="1"/>
</dbReference>
<dbReference type="InterPro" id="IPR001610">
    <property type="entry name" value="PAC"/>
</dbReference>
<evidence type="ECO:0000256" key="4">
    <source>
        <dbReference type="ARBA" id="ARBA00022679"/>
    </source>
</evidence>
<protein>
    <recommendedName>
        <fullName evidence="2">histidine kinase</fullName>
        <ecNumber evidence="2">2.7.13.3</ecNumber>
    </recommendedName>
</protein>
<dbReference type="Proteomes" id="UP000245802">
    <property type="component" value="Chromosome"/>
</dbReference>
<evidence type="ECO:0000256" key="2">
    <source>
        <dbReference type="ARBA" id="ARBA00012438"/>
    </source>
</evidence>
<evidence type="ECO:0000256" key="1">
    <source>
        <dbReference type="ARBA" id="ARBA00000085"/>
    </source>
</evidence>
<reference evidence="12 13" key="1">
    <citation type="submission" date="2018-01" db="EMBL/GenBank/DDBJ databases">
        <title>G. obscuriglobus.</title>
        <authorList>
            <person name="Franke J."/>
            <person name="Blomberg W."/>
            <person name="Selmecki A."/>
        </authorList>
    </citation>
    <scope>NUCLEOTIDE SEQUENCE [LARGE SCALE GENOMIC DNA]</scope>
    <source>
        <strain evidence="12 13">DSM 5831</strain>
    </source>
</reference>
<dbReference type="OrthoDB" id="236031at2"/>
<evidence type="ECO:0000256" key="6">
    <source>
        <dbReference type="ARBA" id="ARBA00022777"/>
    </source>
</evidence>
<proteinExistence type="predicted"/>
<dbReference type="CDD" id="cd00082">
    <property type="entry name" value="HisKA"/>
    <property type="match status" value="1"/>
</dbReference>
<dbReference type="PRINTS" id="PR00344">
    <property type="entry name" value="BCTRLSENSOR"/>
</dbReference>
<dbReference type="CDD" id="cd00130">
    <property type="entry name" value="PAS"/>
    <property type="match status" value="1"/>
</dbReference>
<dbReference type="PROSITE" id="PS50112">
    <property type="entry name" value="PAS"/>
    <property type="match status" value="1"/>
</dbReference>
<dbReference type="Pfam" id="PF00989">
    <property type="entry name" value="PAS"/>
    <property type="match status" value="1"/>
</dbReference>
<dbReference type="PROSITE" id="PS50109">
    <property type="entry name" value="HIS_KIN"/>
    <property type="match status" value="1"/>
</dbReference>
<evidence type="ECO:0000256" key="9">
    <source>
        <dbReference type="SAM" id="Coils"/>
    </source>
</evidence>
<dbReference type="Gene3D" id="3.30.565.10">
    <property type="entry name" value="Histidine kinase-like ATPase, C-terminal domain"/>
    <property type="match status" value="1"/>
</dbReference>
<accession>A0A2Z3HB61</accession>
<dbReference type="InterPro" id="IPR035965">
    <property type="entry name" value="PAS-like_dom_sf"/>
</dbReference>
<evidence type="ECO:0000259" key="10">
    <source>
        <dbReference type="PROSITE" id="PS50109"/>
    </source>
</evidence>
<dbReference type="KEGG" id="gog:C1280_26450"/>
<dbReference type="InterPro" id="IPR003594">
    <property type="entry name" value="HATPase_dom"/>
</dbReference>
<dbReference type="GO" id="GO:0006355">
    <property type="term" value="P:regulation of DNA-templated transcription"/>
    <property type="evidence" value="ECO:0007669"/>
    <property type="project" value="InterPro"/>
</dbReference>
<dbReference type="SMART" id="SM00086">
    <property type="entry name" value="PAC"/>
    <property type="match status" value="1"/>
</dbReference>
<dbReference type="InterPro" id="IPR000014">
    <property type="entry name" value="PAS"/>
</dbReference>
<gene>
    <name evidence="12" type="ORF">C1280_26450</name>
</gene>
<comment type="catalytic activity">
    <reaction evidence="1">
        <text>ATP + protein L-histidine = ADP + protein N-phospho-L-histidine.</text>
        <dbReference type="EC" id="2.7.13.3"/>
    </reaction>
</comment>
<dbReference type="NCBIfam" id="TIGR00229">
    <property type="entry name" value="sensory_box"/>
    <property type="match status" value="1"/>
</dbReference>
<dbReference type="Gene3D" id="1.10.287.130">
    <property type="match status" value="1"/>
</dbReference>
<dbReference type="InterPro" id="IPR005467">
    <property type="entry name" value="His_kinase_dom"/>
</dbReference>
<keyword evidence="9" id="KW-0175">Coiled coil</keyword>
<dbReference type="SMART" id="SM00091">
    <property type="entry name" value="PAS"/>
    <property type="match status" value="1"/>
</dbReference>
<keyword evidence="5" id="KW-0547">Nucleotide-binding</keyword>
<feature type="domain" description="PAS" evidence="11">
    <location>
        <begin position="33"/>
        <end position="86"/>
    </location>
</feature>
<keyword evidence="7" id="KW-0067">ATP-binding</keyword>
<dbReference type="InterPro" id="IPR036890">
    <property type="entry name" value="HATPase_C_sf"/>
</dbReference>
<organism evidence="12 13">
    <name type="scientific">Gemmata obscuriglobus</name>
    <dbReference type="NCBI Taxonomy" id="114"/>
    <lineage>
        <taxon>Bacteria</taxon>
        <taxon>Pseudomonadati</taxon>
        <taxon>Planctomycetota</taxon>
        <taxon>Planctomycetia</taxon>
        <taxon>Gemmatales</taxon>
        <taxon>Gemmataceae</taxon>
        <taxon>Gemmata</taxon>
    </lineage>
</organism>
<dbReference type="Gene3D" id="3.30.450.20">
    <property type="entry name" value="PAS domain"/>
    <property type="match status" value="1"/>
</dbReference>
<dbReference type="InterPro" id="IPR004358">
    <property type="entry name" value="Sig_transdc_His_kin-like_C"/>
</dbReference>
<keyword evidence="13" id="KW-1185">Reference proteome</keyword>
<dbReference type="AlphaFoldDB" id="A0A2Z3HB61"/>
<dbReference type="Pfam" id="PF02518">
    <property type="entry name" value="HATPase_c"/>
    <property type="match status" value="1"/>
</dbReference>
<dbReference type="EMBL" id="CP025958">
    <property type="protein sequence ID" value="AWM40195.1"/>
    <property type="molecule type" value="Genomic_DNA"/>
</dbReference>